<dbReference type="Pfam" id="PF19044">
    <property type="entry name" value="P-loop_TraG"/>
    <property type="match status" value="1"/>
</dbReference>
<feature type="domain" description="TraG P-loop" evidence="1">
    <location>
        <begin position="240"/>
        <end position="545"/>
    </location>
</feature>
<dbReference type="PANTHER" id="PTHR30121">
    <property type="entry name" value="UNCHARACTERIZED PROTEIN YJGR-RELATED"/>
    <property type="match status" value="1"/>
</dbReference>
<dbReference type="InterPro" id="IPR043964">
    <property type="entry name" value="P-loop_TraG"/>
</dbReference>
<dbReference type="SUPFAM" id="SSF52540">
    <property type="entry name" value="P-loop containing nucleoside triphosphate hydrolases"/>
    <property type="match status" value="1"/>
</dbReference>
<dbReference type="Proteomes" id="UP000176527">
    <property type="component" value="Unassembled WGS sequence"/>
</dbReference>
<evidence type="ECO:0000313" key="2">
    <source>
        <dbReference type="EMBL" id="OGE38436.1"/>
    </source>
</evidence>
<dbReference type="CDD" id="cd01127">
    <property type="entry name" value="TrwB_TraG_TraD_VirD4"/>
    <property type="match status" value="1"/>
</dbReference>
<dbReference type="InterPro" id="IPR027417">
    <property type="entry name" value="P-loop_NTPase"/>
</dbReference>
<comment type="caution">
    <text evidence="2">The sequence shown here is derived from an EMBL/GenBank/DDBJ whole genome shotgun (WGS) entry which is preliminary data.</text>
</comment>
<dbReference type="Gene3D" id="1.10.8.730">
    <property type="match status" value="1"/>
</dbReference>
<gene>
    <name evidence="2" type="ORF">A3F00_00420</name>
</gene>
<dbReference type="InterPro" id="IPR051162">
    <property type="entry name" value="T4SS_component"/>
</dbReference>
<protein>
    <recommendedName>
        <fullName evidence="1">TraG P-loop domain-containing protein</fullName>
    </recommendedName>
</protein>
<dbReference type="PANTHER" id="PTHR30121:SF6">
    <property type="entry name" value="SLR6007 PROTEIN"/>
    <property type="match status" value="1"/>
</dbReference>
<accession>A0A1F5KBX8</accession>
<proteinExistence type="predicted"/>
<evidence type="ECO:0000259" key="1">
    <source>
        <dbReference type="Pfam" id="PF19044"/>
    </source>
</evidence>
<dbReference type="EMBL" id="MFDE01000020">
    <property type="protein sequence ID" value="OGE38436.1"/>
    <property type="molecule type" value="Genomic_DNA"/>
</dbReference>
<dbReference type="AlphaFoldDB" id="A0A1F5KBX8"/>
<dbReference type="NCBIfam" id="NF045971">
    <property type="entry name" value="conju_CD1110"/>
    <property type="match status" value="1"/>
</dbReference>
<name>A0A1F5KBX8_9BACT</name>
<evidence type="ECO:0000313" key="3">
    <source>
        <dbReference type="Proteomes" id="UP000176527"/>
    </source>
</evidence>
<sequence>MKLPFLNRKPKIPNQPDSPQLTLEDILAPSEIEVNFNSLRIGQNFYRTYFMSNYPRFIEPNWLEPLISFDHSLSISMFIYPSESKGVLDDLKRKIAEMEATIQTDIERGRIVDPAVQVALDDARGLQEQLVKGAERFFQFALYVTVPAPNLEQLTNISKLVESTLGSLSIGTQPTTLQMEDGLKTSIPLGQDLLNLPHNMDTTSLATTFPFTSSELTANEGIMYGINEHNGSLILFDRFTLENANSVIFAKSGAGKSYFVKLEALRSLMFGAEILVIDPEQEYLNLARAVGGQYINFSATSPVKINPFDMSGVITPGENELGRKILSLTTFLKLVLGSLDPTEAAILDRALKQTYRLRGITDDPKTQHLTPPLMEDLYKVLIGMEEKTAVDLASRLERFVKGSLSGIFSSASNIQLNNSFTVFSVRDLADQLRPLAMYMILEYIWTKVRSKLKKRLLIVDEAWYMMRQEDSANFLVDMAKRARKYYLGLTTITQDVEDFLGTDRGKEIISNSSIQILLKQAPASIEKIGQTFNLSQGEKRLLLSAGVGQGLFFAGNTHVAMSVVASPEEHGLITSNPQDLLAKEAERLPNY</sequence>
<dbReference type="Gene3D" id="3.40.50.300">
    <property type="entry name" value="P-loop containing nucleotide triphosphate hydrolases"/>
    <property type="match status" value="1"/>
</dbReference>
<reference evidence="2 3" key="1">
    <citation type="journal article" date="2016" name="Nat. Commun.">
        <title>Thousands of microbial genomes shed light on interconnected biogeochemical processes in an aquifer system.</title>
        <authorList>
            <person name="Anantharaman K."/>
            <person name="Brown C.T."/>
            <person name="Hug L.A."/>
            <person name="Sharon I."/>
            <person name="Castelle C.J."/>
            <person name="Probst A.J."/>
            <person name="Thomas B.C."/>
            <person name="Singh A."/>
            <person name="Wilkins M.J."/>
            <person name="Karaoz U."/>
            <person name="Brodie E.L."/>
            <person name="Williams K.H."/>
            <person name="Hubbard S.S."/>
            <person name="Banfield J.F."/>
        </authorList>
    </citation>
    <scope>NUCLEOTIDE SEQUENCE [LARGE SCALE GENOMIC DNA]</scope>
</reference>
<organism evidence="2 3">
    <name type="scientific">Candidatus Daviesbacteria bacterium RIFCSPHIGHO2_12_FULL_37_11</name>
    <dbReference type="NCBI Taxonomy" id="1797777"/>
    <lineage>
        <taxon>Bacteria</taxon>
        <taxon>Candidatus Daviesiibacteriota</taxon>
    </lineage>
</organism>